<evidence type="ECO:0000259" key="12">
    <source>
        <dbReference type="PROSITE" id="PS50929"/>
    </source>
</evidence>
<keyword evidence="4 10" id="KW-0812">Transmembrane</keyword>
<dbReference type="InterPro" id="IPR027417">
    <property type="entry name" value="P-loop_NTPase"/>
</dbReference>
<dbReference type="CDD" id="cd18577">
    <property type="entry name" value="ABC_6TM_Pgp_ABCB1_D1_like"/>
    <property type="match status" value="1"/>
</dbReference>
<evidence type="ECO:0000256" key="6">
    <source>
        <dbReference type="ARBA" id="ARBA00022840"/>
    </source>
</evidence>
<reference evidence="13 14" key="1">
    <citation type="submission" date="2018-06" db="EMBL/GenBank/DDBJ databases">
        <title>Comparative genomics reveals the genomic features of Rhizophagus irregularis, R. cerebriforme, R. diaphanum and Gigaspora rosea, and their symbiotic lifestyle signature.</title>
        <authorList>
            <person name="Morin E."/>
            <person name="San Clemente H."/>
            <person name="Chen E.C.H."/>
            <person name="De La Providencia I."/>
            <person name="Hainaut M."/>
            <person name="Kuo A."/>
            <person name="Kohler A."/>
            <person name="Murat C."/>
            <person name="Tang N."/>
            <person name="Roy S."/>
            <person name="Loubradou J."/>
            <person name="Henrissat B."/>
            <person name="Grigoriev I.V."/>
            <person name="Corradi N."/>
            <person name="Roux C."/>
            <person name="Martin F.M."/>
        </authorList>
    </citation>
    <scope>NUCLEOTIDE SEQUENCE [LARGE SCALE GENOMIC DNA]</scope>
    <source>
        <strain evidence="13 14">DAOM 194757</strain>
    </source>
</reference>
<comment type="caution">
    <text evidence="13">The sequence shown here is derived from an EMBL/GenBank/DDBJ whole genome shotgun (WGS) entry which is preliminary data.</text>
</comment>
<evidence type="ECO:0000259" key="11">
    <source>
        <dbReference type="PROSITE" id="PS50893"/>
    </source>
</evidence>
<dbReference type="GO" id="GO:0016887">
    <property type="term" value="F:ATP hydrolysis activity"/>
    <property type="evidence" value="ECO:0007669"/>
    <property type="project" value="InterPro"/>
</dbReference>
<feature type="transmembrane region" description="Helical" evidence="10">
    <location>
        <begin position="366"/>
        <end position="384"/>
    </location>
</feature>
<evidence type="ECO:0000313" key="13">
    <source>
        <dbReference type="EMBL" id="RIB22625.1"/>
    </source>
</evidence>
<keyword evidence="14" id="KW-1185">Reference proteome</keyword>
<dbReference type="Gene3D" id="3.40.50.300">
    <property type="entry name" value="P-loop containing nucleotide triphosphate hydrolases"/>
    <property type="match status" value="2"/>
</dbReference>
<dbReference type="InterPro" id="IPR003439">
    <property type="entry name" value="ABC_transporter-like_ATP-bd"/>
</dbReference>
<evidence type="ECO:0000256" key="8">
    <source>
        <dbReference type="ARBA" id="ARBA00023136"/>
    </source>
</evidence>
<dbReference type="SUPFAM" id="SSF90123">
    <property type="entry name" value="ABC transporter transmembrane region"/>
    <property type="match status" value="2"/>
</dbReference>
<feature type="region of interest" description="Disordered" evidence="9">
    <location>
        <begin position="675"/>
        <end position="698"/>
    </location>
</feature>
<proteinExistence type="inferred from homology"/>
<dbReference type="CDD" id="cd03249">
    <property type="entry name" value="ABC_MTABC3_MDL1_MDL2"/>
    <property type="match status" value="2"/>
</dbReference>
<dbReference type="FunFam" id="1.20.1560.10:FF:000102">
    <property type="entry name" value="ABC multidrug transporter Mdr1"/>
    <property type="match status" value="1"/>
</dbReference>
<evidence type="ECO:0000256" key="3">
    <source>
        <dbReference type="ARBA" id="ARBA00022448"/>
    </source>
</evidence>
<accession>A0A397VJG1</accession>
<dbReference type="FunFam" id="3.40.50.300:FF:000916">
    <property type="entry name" value="ABC transporter B family member 9"/>
    <property type="match status" value="1"/>
</dbReference>
<dbReference type="InterPro" id="IPR011527">
    <property type="entry name" value="ABC1_TM_dom"/>
</dbReference>
<evidence type="ECO:0000256" key="1">
    <source>
        <dbReference type="ARBA" id="ARBA00004141"/>
    </source>
</evidence>
<dbReference type="GO" id="GO:0005743">
    <property type="term" value="C:mitochondrial inner membrane"/>
    <property type="evidence" value="ECO:0007669"/>
    <property type="project" value="TreeGrafter"/>
</dbReference>
<feature type="domain" description="ABC transmembrane type-1" evidence="12">
    <location>
        <begin position="761"/>
        <end position="1017"/>
    </location>
</feature>
<dbReference type="SMART" id="SM00382">
    <property type="entry name" value="AAA"/>
    <property type="match status" value="2"/>
</dbReference>
<feature type="transmembrane region" description="Helical" evidence="10">
    <location>
        <begin position="151"/>
        <end position="176"/>
    </location>
</feature>
<feature type="domain" description="ABC transporter" evidence="11">
    <location>
        <begin position="429"/>
        <end position="669"/>
    </location>
</feature>
<dbReference type="InterPro" id="IPR039421">
    <property type="entry name" value="Type_1_exporter"/>
</dbReference>
<dbReference type="EMBL" id="QKWP01000300">
    <property type="protein sequence ID" value="RIB22625.1"/>
    <property type="molecule type" value="Genomic_DNA"/>
</dbReference>
<evidence type="ECO:0000313" key="14">
    <source>
        <dbReference type="Proteomes" id="UP000266673"/>
    </source>
</evidence>
<dbReference type="SUPFAM" id="SSF52540">
    <property type="entry name" value="P-loop containing nucleoside triphosphate hydrolases"/>
    <property type="match status" value="2"/>
</dbReference>
<feature type="domain" description="ABC transmembrane type-1" evidence="12">
    <location>
        <begin position="95"/>
        <end position="392"/>
    </location>
</feature>
<keyword evidence="5" id="KW-0547">Nucleotide-binding</keyword>
<feature type="domain" description="ABC transporter" evidence="11">
    <location>
        <begin position="1053"/>
        <end position="1291"/>
    </location>
</feature>
<gene>
    <name evidence="13" type="ORF">C2G38_1960523</name>
</gene>
<dbReference type="GO" id="GO:0005524">
    <property type="term" value="F:ATP binding"/>
    <property type="evidence" value="ECO:0007669"/>
    <property type="project" value="UniProtKB-KW"/>
</dbReference>
<feature type="transmembrane region" description="Helical" evidence="10">
    <location>
        <begin position="327"/>
        <end position="351"/>
    </location>
</feature>
<keyword evidence="8 10" id="KW-0472">Membrane</keyword>
<feature type="region of interest" description="Disordered" evidence="9">
    <location>
        <begin position="1"/>
        <end position="65"/>
    </location>
</feature>
<dbReference type="CDD" id="cd18578">
    <property type="entry name" value="ABC_6TM_Pgp_ABCB1_D2_like"/>
    <property type="match status" value="1"/>
</dbReference>
<evidence type="ECO:0000256" key="7">
    <source>
        <dbReference type="ARBA" id="ARBA00022989"/>
    </source>
</evidence>
<evidence type="ECO:0000256" key="4">
    <source>
        <dbReference type="ARBA" id="ARBA00022692"/>
    </source>
</evidence>
<dbReference type="PROSITE" id="PS00211">
    <property type="entry name" value="ABC_TRANSPORTER_1"/>
    <property type="match status" value="2"/>
</dbReference>
<keyword evidence="7 10" id="KW-1133">Transmembrane helix</keyword>
<dbReference type="Pfam" id="PF00005">
    <property type="entry name" value="ABC_tran"/>
    <property type="match status" value="2"/>
</dbReference>
<organism evidence="13 14">
    <name type="scientific">Gigaspora rosea</name>
    <dbReference type="NCBI Taxonomy" id="44941"/>
    <lineage>
        <taxon>Eukaryota</taxon>
        <taxon>Fungi</taxon>
        <taxon>Fungi incertae sedis</taxon>
        <taxon>Mucoromycota</taxon>
        <taxon>Glomeromycotina</taxon>
        <taxon>Glomeromycetes</taxon>
        <taxon>Diversisporales</taxon>
        <taxon>Gigasporaceae</taxon>
        <taxon>Gigaspora</taxon>
    </lineage>
</organism>
<keyword evidence="3" id="KW-0813">Transport</keyword>
<evidence type="ECO:0000256" key="10">
    <source>
        <dbReference type="SAM" id="Phobius"/>
    </source>
</evidence>
<protein>
    <submittedName>
        <fullName evidence="13">p-glyco protein ABCB5</fullName>
    </submittedName>
</protein>
<dbReference type="InterPro" id="IPR003593">
    <property type="entry name" value="AAA+_ATPase"/>
</dbReference>
<comment type="subcellular location">
    <subcellularLocation>
        <location evidence="1">Membrane</location>
        <topology evidence="1">Multi-pass membrane protein</topology>
    </subcellularLocation>
</comment>
<feature type="compositionally biased region" description="Polar residues" evidence="9">
    <location>
        <begin position="1"/>
        <end position="19"/>
    </location>
</feature>
<dbReference type="PROSITE" id="PS50929">
    <property type="entry name" value="ABC_TM1F"/>
    <property type="match status" value="2"/>
</dbReference>
<dbReference type="Gene3D" id="1.20.1560.10">
    <property type="entry name" value="ABC transporter type 1, transmembrane domain"/>
    <property type="match status" value="3"/>
</dbReference>
<evidence type="ECO:0000256" key="5">
    <source>
        <dbReference type="ARBA" id="ARBA00022741"/>
    </source>
</evidence>
<dbReference type="FunFam" id="3.40.50.300:FF:000205">
    <property type="entry name" value="ABC transporter B family member 4"/>
    <property type="match status" value="1"/>
</dbReference>
<sequence length="1299" mass="142696">MSSNSQDLIPEQQPTSGESVSDVKEEEIDFSVVDALPPQKNVDDEKSTNIKEEEDDDDLKKEKKIKQKKQKDKAATVSFFKLFRFATPLDIIFMVVGSIASLALGAAIPVMTILFAGFINTFFVFVYQQNTCYQECKTVAEQQLDASVRDYALQFIGLGVAVFAAGYLQMCLWMIAGERQANRLRSLYYSAILRQDITFFDTVSTGDVTTRISGDISLFQEGISEKVGQILQYAATFCGGFIIGFIKGWKLTLVLCAVFPLMAAAGGFMASALSKGTSEDAYAAAGSVAEQVFSGIRTVTAFGGQKREIERYTEQLRRAYNFGKRKACVNGAGLGVLTFIMLGCYGLAFWYGSILIVNHETTGPEILNVFFAVFIGAFSIGNAAPHFTAVSNSMGAAAKLFEVIDRVPIIDSTSSNGQILQKSSSQGRIEFKNVSFHYPTRPDVQILKNFNLIIEPGQTVALVGSSGSGKSTIISLLERFYDPINGSILLDGVDIKDINIKSLRRQIGLVGQEPVLFAESIKVNIGWGGDPMAPAPNLSDIIDACKKSNAHDFIDELPKKYDTVVGEKGSLLSGGQKQRIAIARALIKDPRILLLDEATSALDTESERLVQEALDKAATNRTSIIIAHRLSTIKHADKIVVMKKGEIVEIGQHDELIAKQGVYFGLVRAQELETKKTEKKTVDDDDDNDELSSSSNEDTSVIIDEKKHKLHLRKMSTKGSTIKSIKTDEEIIKEETEKKLLQKMPLARVFRLCKPEYGLMFIGCIGAAVNGSVTPLFSLVFSSILDDFSRTDQLDELQKSANFWSMCFALLAVVSFLANFAQLSMFMLSGERLTKRLRKLTFEALMRQEIAYFDDEKNGTGVLTSKLAVDATKVEGLSGGLMGTVIQNLCSLTLGFVSIINTTRAAYEGTGQIVQQSVSNMRTIAALTREETFKNTYQDALKEPHKIAIKGSLLSSFGFGTSQGILYFIWSLAFWYGSKLVETGEYDLQRMLRVMFAVVFTAVSLGQMSTFAPDIAKAKVAALSIFEILDRKSLINPTDNEGKDRPAPVLGDSSFHSVHFKYPARPNVPILRGLDLSIYSGKTIALVGSSGSGKSTVISLLQRFYDADSGEIEVEGVNVKQWNLEYLRTNMALVGQEPVLFDLTIEQNIAYGKEGCTREEIEEAAKEANIHNFITSLPDGYDTRVGEKGTQLSGGQKQRVAIARALIRSPKILLLDEATSALDSESEKVVQNALNKASKGSCRTTLTIAHRLSTIQNADLILVCKNGKIVESGKHFDLINQKGLYYELVNKQTLIKKND</sequence>
<evidence type="ECO:0000256" key="9">
    <source>
        <dbReference type="SAM" id="MobiDB-lite"/>
    </source>
</evidence>
<comment type="similarity">
    <text evidence="2">Belongs to the ABC transporter superfamily. ABCB family. Multidrug resistance exporter (TC 3.A.1.201) subfamily.</text>
</comment>
<feature type="transmembrane region" description="Helical" evidence="10">
    <location>
        <begin position="801"/>
        <end position="828"/>
    </location>
</feature>
<feature type="transmembrane region" description="Helical" evidence="10">
    <location>
        <begin position="230"/>
        <end position="246"/>
    </location>
</feature>
<dbReference type="Pfam" id="PF00664">
    <property type="entry name" value="ABC_membrane"/>
    <property type="match status" value="3"/>
</dbReference>
<feature type="transmembrane region" description="Helical" evidence="10">
    <location>
        <begin position="91"/>
        <end position="119"/>
    </location>
</feature>
<dbReference type="Proteomes" id="UP000266673">
    <property type="component" value="Unassembled WGS sequence"/>
</dbReference>
<dbReference type="InterPro" id="IPR036640">
    <property type="entry name" value="ABC1_TM_sf"/>
</dbReference>
<dbReference type="OrthoDB" id="6500128at2759"/>
<dbReference type="GO" id="GO:0015421">
    <property type="term" value="F:ABC-type oligopeptide transporter activity"/>
    <property type="evidence" value="ECO:0007669"/>
    <property type="project" value="TreeGrafter"/>
</dbReference>
<dbReference type="GO" id="GO:0090374">
    <property type="term" value="P:oligopeptide export from mitochondrion"/>
    <property type="evidence" value="ECO:0007669"/>
    <property type="project" value="TreeGrafter"/>
</dbReference>
<dbReference type="PANTHER" id="PTHR43394:SF27">
    <property type="entry name" value="ATP-DEPENDENT TRANSLOCASE ABCB1-LIKE"/>
    <property type="match status" value="1"/>
</dbReference>
<dbReference type="STRING" id="44941.A0A397VJG1"/>
<dbReference type="PANTHER" id="PTHR43394">
    <property type="entry name" value="ATP-DEPENDENT PERMEASE MDL1, MITOCHONDRIAL"/>
    <property type="match status" value="1"/>
</dbReference>
<feature type="transmembrane region" description="Helical" evidence="10">
    <location>
        <begin position="252"/>
        <end position="273"/>
    </location>
</feature>
<keyword evidence="6" id="KW-0067">ATP-binding</keyword>
<dbReference type="InterPro" id="IPR017871">
    <property type="entry name" value="ABC_transporter-like_CS"/>
</dbReference>
<dbReference type="PROSITE" id="PS50893">
    <property type="entry name" value="ABC_TRANSPORTER_2"/>
    <property type="match status" value="2"/>
</dbReference>
<feature type="transmembrane region" description="Helical" evidence="10">
    <location>
        <begin position="757"/>
        <end position="781"/>
    </location>
</feature>
<name>A0A397VJG1_9GLOM</name>
<evidence type="ECO:0000256" key="2">
    <source>
        <dbReference type="ARBA" id="ARBA00007577"/>
    </source>
</evidence>
<feature type="compositionally biased region" description="Basic and acidic residues" evidence="9">
    <location>
        <begin position="41"/>
        <end position="51"/>
    </location>
</feature>